<dbReference type="CDD" id="cd06850">
    <property type="entry name" value="biotinyl_domain"/>
    <property type="match status" value="1"/>
</dbReference>
<dbReference type="SUPFAM" id="SSF56059">
    <property type="entry name" value="Glutathione synthetase ATP-binding domain-like"/>
    <property type="match status" value="1"/>
</dbReference>
<dbReference type="Pfam" id="PF02786">
    <property type="entry name" value="CPSase_L_D2"/>
    <property type="match status" value="1"/>
</dbReference>
<dbReference type="EMBL" id="FZNS01000001">
    <property type="protein sequence ID" value="SNR33696.1"/>
    <property type="molecule type" value="Genomic_DNA"/>
</dbReference>
<dbReference type="NCBIfam" id="NF009554">
    <property type="entry name" value="PRK12999.1"/>
    <property type="match status" value="1"/>
</dbReference>
<gene>
    <name evidence="18" type="ORF">SAMN06269173_101666</name>
</gene>
<dbReference type="Pfam" id="PF02436">
    <property type="entry name" value="PYC_OADA"/>
    <property type="match status" value="1"/>
</dbReference>
<dbReference type="InterPro" id="IPR003379">
    <property type="entry name" value="Carboxylase_cons_dom"/>
</dbReference>
<evidence type="ECO:0000256" key="13">
    <source>
        <dbReference type="SAM" id="Phobius"/>
    </source>
</evidence>
<dbReference type="InterPro" id="IPR005481">
    <property type="entry name" value="BC-like_N"/>
</dbReference>
<protein>
    <recommendedName>
        <fullName evidence="2 8">Pyruvate carboxylase</fullName>
        <ecNumber evidence="2 8">6.4.1.1</ecNumber>
    </recommendedName>
</protein>
<evidence type="ECO:0000256" key="11">
    <source>
        <dbReference type="PIRSR" id="PIRSR001594-3"/>
    </source>
</evidence>
<sequence>MYAVWACAYTKTLKKYCILWFAAQLLGGCGYISGAEEKPVKTSSEFSLELLWALCSLGHAFLRYYISHFLMNIRKLLVANRGEIAIRVMRAATELGITTVAIYTYEDRYSLHRYKADEAYQIGRDDEPLKPYLDIEGLLRVAKENGVDAIHPGYGFLSENAELARRCREEGIIFVGPRPEVMEALGDKVAAKRVAVECQVPIIESSVQDLTDFAVAKEEAARIGYPVMLKAASGGGGRGMRVIRDDEQLEKGFFEARNEALKAFGDDTVFLEKFVEQPKHIEVQLVADNHGNLVHLYERDCSVQRRYQKVVEVAPSLNLPDHLRHLLYEYALRLGRAVQYNNVGTVEFLVNPEQDRIYFIEVNPRIQVEHTVTEMITGVDLIKTQLHIADGRRLSDPEIGLSEDKMPPKIGVAIQCRITTEDPEQDFKPDYGTITAYRSAGGFGIRLDQGSVYTGVKVSPFFDSLLVKVSAQAPTLEGAATKLARTLDEFRVRGVSTNIQFLQNIIAHPIFMAGEANVDFIKNHPELFKFKTRQDRATKVLSFLGKVIVNGNPDVKGHVDISRDLRKPLLPEYDPTRPPAAGTKDKLTELGPKEFAKWLRAEKQVHYTDTTLRDAHQSLLATRMRTYDMLKVAERYAHEHPQTFSLECWGGATFDVALRFLHEDPWERLARLRRAVPNILLQMLIRGANGVGYKAYPDNLTERFVQQAAETGIDVFRIFDSLNWMPGMEACIGFVRNKTDRLAEASICYTGDILDQRRNQKYSLDYYLRLARQIEEAGAHILCIKDMAGLLKPYAAQELITALRDTVQIPIHLHTHDTSSLQAATYLKAVEAGVDVIDVALGSLSGLTSQPNFNSIVEMLRGQERHREFNQESLNSFSNYWDTVREQYYPFESGLKAGTSEVFQHEIPGGQYSNLRPQAAALGLLDKFETIKHTFADVNLLFGDIIKVTPSSKVVGDMALFLVSNNLTTADVLEKGAGLNFPESVRELFRGDIGQPEGGWPKEVQQVILKGEPAFTDRPNDHLAPIDFDQEWQKFEKKFGQRGKFTDVLSWLLYPKVFEQYWAHVQEFGDVSVVPTRAFFYGLQPGDETIIEIARGKSIIVGLQSIGPVNEDGCRTIFFNLNGQARNVEVRDNSVEVKRVLNPKADKANTKQVGAPLQGLLSKVLVEDGQEVRKNAPLFIIEAMKMETTITAPDDSIVQVVNLPEGTLVNADDLILTLA</sequence>
<feature type="transmembrane region" description="Helical" evidence="13">
    <location>
        <begin position="87"/>
        <end position="105"/>
    </location>
</feature>
<dbReference type="Gene3D" id="3.20.20.70">
    <property type="entry name" value="Aldolase class I"/>
    <property type="match status" value="1"/>
</dbReference>
<keyword evidence="19" id="KW-1185">Reference proteome</keyword>
<evidence type="ECO:0000256" key="2">
    <source>
        <dbReference type="ARBA" id="ARBA00013057"/>
    </source>
</evidence>
<dbReference type="EC" id="6.4.1.1" evidence="2 8"/>
<name>A0A238VHI3_9BACT</name>
<evidence type="ECO:0000259" key="14">
    <source>
        <dbReference type="PROSITE" id="PS50968"/>
    </source>
</evidence>
<dbReference type="Pfam" id="PF00289">
    <property type="entry name" value="Biotin_carb_N"/>
    <property type="match status" value="1"/>
</dbReference>
<evidence type="ECO:0000256" key="12">
    <source>
        <dbReference type="PIRSR" id="PIRSR001594-4"/>
    </source>
</evidence>
<feature type="binding site" evidence="10">
    <location>
        <position position="686"/>
    </location>
    <ligand>
        <name>substrate</name>
    </ligand>
</feature>
<evidence type="ECO:0000256" key="10">
    <source>
        <dbReference type="PIRSR" id="PIRSR001594-2"/>
    </source>
</evidence>
<dbReference type="InterPro" id="IPR011053">
    <property type="entry name" value="Single_hybrid_motif"/>
</dbReference>
<comment type="catalytic activity">
    <reaction evidence="8">
        <text>hydrogencarbonate + pyruvate + ATP = oxaloacetate + ADP + phosphate + H(+)</text>
        <dbReference type="Rhea" id="RHEA:20844"/>
        <dbReference type="ChEBI" id="CHEBI:15361"/>
        <dbReference type="ChEBI" id="CHEBI:15378"/>
        <dbReference type="ChEBI" id="CHEBI:16452"/>
        <dbReference type="ChEBI" id="CHEBI:17544"/>
        <dbReference type="ChEBI" id="CHEBI:30616"/>
        <dbReference type="ChEBI" id="CHEBI:43474"/>
        <dbReference type="ChEBI" id="CHEBI:456216"/>
        <dbReference type="EC" id="6.4.1.1"/>
    </reaction>
</comment>
<evidence type="ECO:0000259" key="17">
    <source>
        <dbReference type="PROSITE" id="PS50991"/>
    </source>
</evidence>
<dbReference type="Pfam" id="PF02785">
    <property type="entry name" value="Biotin_carb_C"/>
    <property type="match status" value="1"/>
</dbReference>
<dbReference type="CDD" id="cd07937">
    <property type="entry name" value="DRE_TIM_PC_TC_5S"/>
    <property type="match status" value="1"/>
</dbReference>
<dbReference type="InterPro" id="IPR011761">
    <property type="entry name" value="ATP-grasp"/>
</dbReference>
<comment type="function">
    <text evidence="8">Catalyzes a 2-step reaction, involving the ATP-dependent carboxylation of the covalently attached biotin in the first step and the transfer of the carboxyl group to pyruvate in the second.</text>
</comment>
<dbReference type="Gene3D" id="3.10.600.10">
    <property type="entry name" value="pyruvate carboxylase f1077a mutant domain"/>
    <property type="match status" value="1"/>
</dbReference>
<dbReference type="SUPFAM" id="SSF51246">
    <property type="entry name" value="Rudiment single hybrid motif"/>
    <property type="match status" value="1"/>
</dbReference>
<dbReference type="PROSITE" id="PS50991">
    <property type="entry name" value="PYR_CT"/>
    <property type="match status" value="1"/>
</dbReference>
<feature type="domain" description="ATP-grasp" evidence="15">
    <location>
        <begin position="192"/>
        <end position="390"/>
    </location>
</feature>
<keyword evidence="13" id="KW-0812">Transmembrane</keyword>
<dbReference type="GO" id="GO:0046872">
    <property type="term" value="F:metal ion binding"/>
    <property type="evidence" value="ECO:0007669"/>
    <property type="project" value="UniProtKB-KW"/>
</dbReference>
<keyword evidence="13" id="KW-1133">Transmembrane helix</keyword>
<dbReference type="PROSITE" id="PS50979">
    <property type="entry name" value="BC"/>
    <property type="match status" value="1"/>
</dbReference>
<dbReference type="InterPro" id="IPR000891">
    <property type="entry name" value="PYR_CT"/>
</dbReference>
<keyword evidence="6 8" id="KW-0067">ATP-binding</keyword>
<comment type="cofactor">
    <cofactor evidence="1 8">
        <name>biotin</name>
        <dbReference type="ChEBI" id="CHEBI:57586"/>
    </cofactor>
</comment>
<evidence type="ECO:0000256" key="1">
    <source>
        <dbReference type="ARBA" id="ARBA00001953"/>
    </source>
</evidence>
<dbReference type="PANTHER" id="PTHR43778">
    <property type="entry name" value="PYRUVATE CARBOXYLASE"/>
    <property type="match status" value="1"/>
</dbReference>
<evidence type="ECO:0000256" key="7">
    <source>
        <dbReference type="ARBA" id="ARBA00023267"/>
    </source>
</evidence>
<organism evidence="18 19">
    <name type="scientific">Hymenobacter mucosus</name>
    <dbReference type="NCBI Taxonomy" id="1411120"/>
    <lineage>
        <taxon>Bacteria</taxon>
        <taxon>Pseudomonadati</taxon>
        <taxon>Bacteroidota</taxon>
        <taxon>Cytophagia</taxon>
        <taxon>Cytophagales</taxon>
        <taxon>Hymenobacteraceae</taxon>
        <taxon>Hymenobacter</taxon>
    </lineage>
</organism>
<feature type="domain" description="Biotin carboxylation" evidence="16">
    <location>
        <begin position="72"/>
        <end position="526"/>
    </location>
</feature>
<dbReference type="InterPro" id="IPR005930">
    <property type="entry name" value="Pyruv_COase"/>
</dbReference>
<evidence type="ECO:0000256" key="8">
    <source>
        <dbReference type="PIRNR" id="PIRNR001594"/>
    </source>
</evidence>
<dbReference type="Proteomes" id="UP000198310">
    <property type="component" value="Unassembled WGS sequence"/>
</dbReference>
<dbReference type="SUPFAM" id="SSF52440">
    <property type="entry name" value="PreATP-grasp domain"/>
    <property type="match status" value="1"/>
</dbReference>
<dbReference type="GO" id="GO:0004736">
    <property type="term" value="F:pyruvate carboxylase activity"/>
    <property type="evidence" value="ECO:0007669"/>
    <property type="project" value="UniProtKB-EC"/>
</dbReference>
<evidence type="ECO:0000256" key="3">
    <source>
        <dbReference type="ARBA" id="ARBA00022598"/>
    </source>
</evidence>
<dbReference type="Pfam" id="PF00364">
    <property type="entry name" value="Biotin_lipoyl"/>
    <property type="match status" value="1"/>
</dbReference>
<evidence type="ECO:0000256" key="5">
    <source>
        <dbReference type="ARBA" id="ARBA00022741"/>
    </source>
</evidence>
<dbReference type="InterPro" id="IPR000089">
    <property type="entry name" value="Biotin_lipoyl"/>
</dbReference>
<feature type="modified residue" description="N6-carboxylysine" evidence="12">
    <location>
        <position position="785"/>
    </location>
</feature>
<feature type="binding site" evidence="10">
    <location>
        <position position="272"/>
    </location>
    <ligand>
        <name>ATP</name>
        <dbReference type="ChEBI" id="CHEBI:30616"/>
    </ligand>
</feature>
<keyword evidence="13" id="KW-0472">Membrane</keyword>
<feature type="modified residue" description="N6-biotinyllysine" evidence="12">
    <location>
        <position position="1185"/>
    </location>
</feature>
<dbReference type="SMART" id="SM00878">
    <property type="entry name" value="Biotin_carb_C"/>
    <property type="match status" value="1"/>
</dbReference>
<dbReference type="InterPro" id="IPR011764">
    <property type="entry name" value="Biotin_carboxylation_dom"/>
</dbReference>
<dbReference type="PROSITE" id="PS00866">
    <property type="entry name" value="CPSASE_1"/>
    <property type="match status" value="1"/>
</dbReference>
<dbReference type="GO" id="GO:0005524">
    <property type="term" value="F:ATP binding"/>
    <property type="evidence" value="ECO:0007669"/>
    <property type="project" value="UniProtKB-UniRule"/>
</dbReference>
<feature type="active site" evidence="9">
    <location>
        <position position="365"/>
    </location>
</feature>
<evidence type="ECO:0000256" key="6">
    <source>
        <dbReference type="ARBA" id="ARBA00022840"/>
    </source>
</evidence>
<keyword evidence="18" id="KW-0670">Pyruvate</keyword>
<dbReference type="SUPFAM" id="SSF89000">
    <property type="entry name" value="post-HMGL domain-like"/>
    <property type="match status" value="1"/>
</dbReference>
<dbReference type="InterPro" id="IPR011054">
    <property type="entry name" value="Rudment_hybrid_motif"/>
</dbReference>
<dbReference type="PROSITE" id="PS50975">
    <property type="entry name" value="ATP_GRASP"/>
    <property type="match status" value="1"/>
</dbReference>
<feature type="binding site" evidence="10">
    <location>
        <position position="949"/>
    </location>
    <ligand>
        <name>substrate</name>
    </ligand>
</feature>
<dbReference type="Gene3D" id="2.40.50.100">
    <property type="match status" value="1"/>
</dbReference>
<proteinExistence type="predicted"/>
<feature type="binding site" evidence="11">
    <location>
        <position position="814"/>
    </location>
    <ligand>
        <name>Mn(2+)</name>
        <dbReference type="ChEBI" id="CHEBI:29035"/>
    </ligand>
</feature>
<reference evidence="19" key="1">
    <citation type="submission" date="2017-06" db="EMBL/GenBank/DDBJ databases">
        <authorList>
            <person name="Varghese N."/>
            <person name="Submissions S."/>
        </authorList>
    </citation>
    <scope>NUCLEOTIDE SEQUENCE [LARGE SCALE GENOMIC DNA]</scope>
    <source>
        <strain evidence="19">DSM 28041</strain>
    </source>
</reference>
<keyword evidence="3 8" id="KW-0436">Ligase</keyword>
<keyword evidence="7 8" id="KW-0092">Biotin</keyword>
<evidence type="ECO:0000256" key="4">
    <source>
        <dbReference type="ARBA" id="ARBA00022723"/>
    </source>
</evidence>
<feature type="transmembrane region" description="Helical" evidence="13">
    <location>
        <begin position="50"/>
        <end position="66"/>
    </location>
</feature>
<dbReference type="Pfam" id="PF00682">
    <property type="entry name" value="HMGL-like"/>
    <property type="match status" value="1"/>
</dbReference>
<feature type="binding site" evidence="11">
    <location>
        <position position="816"/>
    </location>
    <ligand>
        <name>Mn(2+)</name>
        <dbReference type="ChEBI" id="CHEBI:29035"/>
    </ligand>
</feature>
<dbReference type="PROSITE" id="PS50968">
    <property type="entry name" value="BIOTINYL_LIPOYL"/>
    <property type="match status" value="1"/>
</dbReference>
<dbReference type="InterPro" id="IPR005482">
    <property type="entry name" value="Biotin_COase_C"/>
</dbReference>
<feature type="domain" description="Lipoyl-binding" evidence="14">
    <location>
        <begin position="1150"/>
        <end position="1219"/>
    </location>
</feature>
<dbReference type="NCBIfam" id="NF006761">
    <property type="entry name" value="PRK09282.1"/>
    <property type="match status" value="1"/>
</dbReference>
<dbReference type="PROSITE" id="PS00867">
    <property type="entry name" value="CPSASE_2"/>
    <property type="match status" value="1"/>
</dbReference>
<feature type="binding site" description="via carbamate group" evidence="11">
    <location>
        <position position="785"/>
    </location>
    <ligand>
        <name>Mn(2+)</name>
        <dbReference type="ChEBI" id="CHEBI:29035"/>
    </ligand>
</feature>
<dbReference type="InterPro" id="IPR016185">
    <property type="entry name" value="PreATP-grasp_dom_sf"/>
</dbReference>
<dbReference type="SUPFAM" id="SSF51569">
    <property type="entry name" value="Aldolase"/>
    <property type="match status" value="1"/>
</dbReference>
<dbReference type="InterPro" id="IPR013785">
    <property type="entry name" value="Aldolase_TIM"/>
</dbReference>
<dbReference type="NCBIfam" id="TIGR01235">
    <property type="entry name" value="pyruv_carbox"/>
    <property type="match status" value="1"/>
</dbReference>
<dbReference type="SUPFAM" id="SSF51230">
    <property type="entry name" value="Single hybrid motif"/>
    <property type="match status" value="1"/>
</dbReference>
<dbReference type="FunFam" id="2.40.50.100:FF:000003">
    <property type="entry name" value="Acetyl-CoA carboxylase biotin carboxyl carrier protein"/>
    <property type="match status" value="1"/>
</dbReference>
<dbReference type="FunFam" id="3.40.50.20:FF:000010">
    <property type="entry name" value="Propionyl-CoA carboxylase subunit alpha"/>
    <property type="match status" value="1"/>
</dbReference>
<dbReference type="GO" id="GO:0005737">
    <property type="term" value="C:cytoplasm"/>
    <property type="evidence" value="ECO:0007669"/>
    <property type="project" value="TreeGrafter"/>
</dbReference>
<feature type="binding site" evidence="10">
    <location>
        <position position="188"/>
    </location>
    <ligand>
        <name>ATP</name>
        <dbReference type="ChEBI" id="CHEBI:30616"/>
    </ligand>
</feature>
<evidence type="ECO:0000313" key="18">
    <source>
        <dbReference type="EMBL" id="SNR33696.1"/>
    </source>
</evidence>
<dbReference type="PANTHER" id="PTHR43778:SF2">
    <property type="entry name" value="PYRUVATE CARBOXYLASE, MITOCHONDRIAL"/>
    <property type="match status" value="1"/>
</dbReference>
<evidence type="ECO:0000259" key="15">
    <source>
        <dbReference type="PROSITE" id="PS50975"/>
    </source>
</evidence>
<evidence type="ECO:0000256" key="9">
    <source>
        <dbReference type="PIRSR" id="PIRSR001594-1"/>
    </source>
</evidence>
<evidence type="ECO:0000313" key="19">
    <source>
        <dbReference type="Proteomes" id="UP000198310"/>
    </source>
</evidence>
<dbReference type="FunFam" id="3.20.20.70:FF:000033">
    <property type="entry name" value="Pyruvate carboxylase"/>
    <property type="match status" value="1"/>
</dbReference>
<dbReference type="FunFam" id="3.30.1490.20:FF:000003">
    <property type="entry name" value="acetyl-CoA carboxylase isoform X1"/>
    <property type="match status" value="1"/>
</dbReference>
<feature type="binding site" evidence="11">
    <location>
        <position position="614"/>
    </location>
    <ligand>
        <name>Mn(2+)</name>
        <dbReference type="ChEBI" id="CHEBI:29035"/>
    </ligand>
</feature>
<keyword evidence="5 8" id="KW-0547">Nucleotide-binding</keyword>
<dbReference type="GO" id="GO:0006094">
    <property type="term" value="P:gluconeogenesis"/>
    <property type="evidence" value="ECO:0007669"/>
    <property type="project" value="InterPro"/>
</dbReference>
<evidence type="ECO:0000259" key="16">
    <source>
        <dbReference type="PROSITE" id="PS50979"/>
    </source>
</evidence>
<accession>A0A238VHI3</accession>
<feature type="domain" description="Pyruvate carboxyltransferase" evidence="17">
    <location>
        <begin position="605"/>
        <end position="875"/>
    </location>
</feature>
<dbReference type="InterPro" id="IPR005479">
    <property type="entry name" value="CPAse_ATP-bd"/>
</dbReference>
<dbReference type="PIRSF" id="PIRSF001594">
    <property type="entry name" value="Pyruv_carbox"/>
    <property type="match status" value="1"/>
</dbReference>
<dbReference type="InterPro" id="IPR055268">
    <property type="entry name" value="PCB-like"/>
</dbReference>
<dbReference type="AlphaFoldDB" id="A0A238VHI3"/>
<keyword evidence="4 11" id="KW-0479">Metal-binding</keyword>
<dbReference type="Gene3D" id="3.30.470.20">
    <property type="entry name" value="ATP-grasp fold, B domain"/>
    <property type="match status" value="1"/>
</dbReference>